<protein>
    <submittedName>
        <fullName evidence="2">Uncharacterized protein</fullName>
    </submittedName>
</protein>
<keyword evidence="1" id="KW-0812">Transmembrane</keyword>
<keyword evidence="1" id="KW-0472">Membrane</keyword>
<name>A0A7S4UUM7_GUITH</name>
<feature type="transmembrane region" description="Helical" evidence="1">
    <location>
        <begin position="73"/>
        <end position="92"/>
    </location>
</feature>
<sequence>MVFFSIALFIMNVALIAISIMKILKYAELQEDHLNPTDFAKSMNSMAKFELMCQAAFSAAILVYFALDPARGLYLKLIMIGVNAGYLFFLFARLHLVQSYYCACPTQSHLRSVYALFDFITEQILFKALSG</sequence>
<dbReference type="AlphaFoldDB" id="A0A7S4UUM7"/>
<dbReference type="InterPro" id="IPR003377">
    <property type="entry name" value="Cornichon"/>
</dbReference>
<feature type="transmembrane region" description="Helical" evidence="1">
    <location>
        <begin position="6"/>
        <end position="24"/>
    </location>
</feature>
<feature type="transmembrane region" description="Helical" evidence="1">
    <location>
        <begin position="49"/>
        <end position="67"/>
    </location>
</feature>
<evidence type="ECO:0000256" key="1">
    <source>
        <dbReference type="SAM" id="Phobius"/>
    </source>
</evidence>
<gene>
    <name evidence="2" type="ORF">GTHE00462_LOCUS40540</name>
</gene>
<organism evidence="2">
    <name type="scientific">Guillardia theta</name>
    <name type="common">Cryptophyte</name>
    <name type="synonym">Cryptomonas phi</name>
    <dbReference type="NCBI Taxonomy" id="55529"/>
    <lineage>
        <taxon>Eukaryota</taxon>
        <taxon>Cryptophyceae</taxon>
        <taxon>Pyrenomonadales</taxon>
        <taxon>Geminigeraceae</taxon>
        <taxon>Guillardia</taxon>
    </lineage>
</organism>
<dbReference type="Pfam" id="PF03311">
    <property type="entry name" value="Cornichon"/>
    <property type="match status" value="1"/>
</dbReference>
<accession>A0A7S4UUM7</accession>
<proteinExistence type="predicted"/>
<evidence type="ECO:0000313" key="2">
    <source>
        <dbReference type="EMBL" id="CAE2342611.1"/>
    </source>
</evidence>
<reference evidence="2" key="1">
    <citation type="submission" date="2021-01" db="EMBL/GenBank/DDBJ databases">
        <authorList>
            <person name="Corre E."/>
            <person name="Pelletier E."/>
            <person name="Niang G."/>
            <person name="Scheremetjew M."/>
            <person name="Finn R."/>
            <person name="Kale V."/>
            <person name="Holt S."/>
            <person name="Cochrane G."/>
            <person name="Meng A."/>
            <person name="Brown T."/>
            <person name="Cohen L."/>
        </authorList>
    </citation>
    <scope>NUCLEOTIDE SEQUENCE</scope>
    <source>
        <strain evidence="2">CCMP 2712</strain>
    </source>
</reference>
<dbReference type="GO" id="GO:0016192">
    <property type="term" value="P:vesicle-mediated transport"/>
    <property type="evidence" value="ECO:0007669"/>
    <property type="project" value="InterPro"/>
</dbReference>
<dbReference type="EMBL" id="HBKN01051946">
    <property type="protein sequence ID" value="CAE2342611.1"/>
    <property type="molecule type" value="Transcribed_RNA"/>
</dbReference>
<keyword evidence="1" id="KW-1133">Transmembrane helix</keyword>